<evidence type="ECO:0000256" key="8">
    <source>
        <dbReference type="ARBA" id="ARBA00038408"/>
    </source>
</evidence>
<dbReference type="SUPFAM" id="SSF109998">
    <property type="entry name" value="Triger factor/SurA peptide-binding domain-like"/>
    <property type="match status" value="1"/>
</dbReference>
<accession>A0A831RV13</accession>
<keyword evidence="11" id="KW-0697">Rotamase</keyword>
<dbReference type="GO" id="GO:0003755">
    <property type="term" value="F:peptidyl-prolyl cis-trans isomerase activity"/>
    <property type="evidence" value="ECO:0007669"/>
    <property type="project" value="UniProtKB-KW"/>
</dbReference>
<keyword evidence="7" id="KW-0143">Chaperone</keyword>
<name>A0A831RV13_9GAMM</name>
<evidence type="ECO:0000256" key="5">
    <source>
        <dbReference type="ARBA" id="ARBA00022989"/>
    </source>
</evidence>
<dbReference type="InterPro" id="IPR046357">
    <property type="entry name" value="PPIase_dom_sf"/>
</dbReference>
<keyword evidence="3" id="KW-0997">Cell inner membrane</keyword>
<evidence type="ECO:0000256" key="4">
    <source>
        <dbReference type="ARBA" id="ARBA00022692"/>
    </source>
</evidence>
<sequence>MLLAIREKAQGWFAWLIVGFITIPFALWGIQSYLGVSSNPAAVTVDGTEITQQQVEQEVRQFRDRLRNQLGKAYRPELFNDKMLRKQVMEQMINDAVLSETADDWNLRISDDFVRQYIQSIPYFQSNGRFNVQAYNTAVRNQGMTQRGFEEGIREDLVKQQLRNGIAGSAIATDYELNESIRLRDQERETTYMLVSGEKLAGDYQPSDEELKAYYDSHPQDHMVPERVKVEYILLSPETVGAGLEVTDEKLRAYYDQHKDEFQAPEERKVRHILVQVDENADTETVDAAKAKIEDIAKRLENGESFAALAREFSDDPGSKEQGGDVGWISPGVMAKAFEDTAYKLEKDKVSEPVHTPFGFHLIEVTEIKSGGEGGFDALRDKIETAYRRNQAEQLLFDKAEKLADLSYETPDSLAPAAEALQLEPIQSDWFDRKGGKGVLASPKVVAAAFSEDVLQENNNSELIELEDDQVLVLRVVEHEAEHPQAFEEVKDRIRATLKREKASELAAAKGEELLKSLQGGSTSLEQLAKENGWKLEPAVTIKRNSTAVPAAVRDTAFGLPRPTSDKPAVGGVALGNGDYALLSVSKVTDGDPSKLDEEARKAGKEQLARTKGEAQFNLMGRYLREHAKVEINTEN</sequence>
<keyword evidence="4 12" id="KW-0812">Transmembrane</keyword>
<evidence type="ECO:0000256" key="11">
    <source>
        <dbReference type="PROSITE-ProRule" id="PRU00278"/>
    </source>
</evidence>
<feature type="domain" description="PpiC" evidence="13">
    <location>
        <begin position="265"/>
        <end position="367"/>
    </location>
</feature>
<dbReference type="Gene3D" id="1.10.4030.10">
    <property type="entry name" value="Porin chaperone SurA, peptide-binding domain"/>
    <property type="match status" value="1"/>
</dbReference>
<evidence type="ECO:0000313" key="14">
    <source>
        <dbReference type="EMBL" id="HEC05640.1"/>
    </source>
</evidence>
<keyword evidence="5 12" id="KW-1133">Transmembrane helix</keyword>
<evidence type="ECO:0000256" key="10">
    <source>
        <dbReference type="ARBA" id="ARBA00042775"/>
    </source>
</evidence>
<evidence type="ECO:0000256" key="9">
    <source>
        <dbReference type="ARBA" id="ARBA00040743"/>
    </source>
</evidence>
<evidence type="ECO:0000256" key="2">
    <source>
        <dbReference type="ARBA" id="ARBA00022475"/>
    </source>
</evidence>
<dbReference type="InterPro" id="IPR000297">
    <property type="entry name" value="PPIase_PpiC"/>
</dbReference>
<dbReference type="SUPFAM" id="SSF54534">
    <property type="entry name" value="FKBP-like"/>
    <property type="match status" value="1"/>
</dbReference>
<proteinExistence type="inferred from homology"/>
<dbReference type="InterPro" id="IPR052029">
    <property type="entry name" value="PpiD_chaperone"/>
</dbReference>
<dbReference type="InterPro" id="IPR027304">
    <property type="entry name" value="Trigger_fact/SurA_dom_sf"/>
</dbReference>
<organism evidence="14">
    <name type="scientific">Thiolapillus brandeum</name>
    <dbReference type="NCBI Taxonomy" id="1076588"/>
    <lineage>
        <taxon>Bacteria</taxon>
        <taxon>Pseudomonadati</taxon>
        <taxon>Pseudomonadota</taxon>
        <taxon>Gammaproteobacteria</taxon>
        <taxon>Chromatiales</taxon>
        <taxon>Sedimenticolaceae</taxon>
        <taxon>Thiolapillus</taxon>
    </lineage>
</organism>
<protein>
    <recommendedName>
        <fullName evidence="9">Periplasmic chaperone PpiD</fullName>
    </recommendedName>
    <alternativeName>
        <fullName evidence="10">Periplasmic folding chaperone</fullName>
    </alternativeName>
</protein>
<gene>
    <name evidence="14" type="ORF">ENJ12_02220</name>
</gene>
<dbReference type="Pfam" id="PF13616">
    <property type="entry name" value="Rotamase_3"/>
    <property type="match status" value="1"/>
</dbReference>
<keyword evidence="2" id="KW-1003">Cell membrane</keyword>
<dbReference type="AlphaFoldDB" id="A0A831RV13"/>
<dbReference type="Gene3D" id="3.10.50.40">
    <property type="match status" value="1"/>
</dbReference>
<comment type="similarity">
    <text evidence="8">Belongs to the PpiD chaperone family.</text>
</comment>
<dbReference type="PANTHER" id="PTHR47529:SF1">
    <property type="entry name" value="PERIPLASMIC CHAPERONE PPID"/>
    <property type="match status" value="1"/>
</dbReference>
<keyword evidence="11 14" id="KW-0413">Isomerase</keyword>
<dbReference type="PANTHER" id="PTHR47529">
    <property type="entry name" value="PEPTIDYL-PROLYL CIS-TRANS ISOMERASE D"/>
    <property type="match status" value="1"/>
</dbReference>
<comment type="subcellular location">
    <subcellularLocation>
        <location evidence="1">Cell inner membrane</location>
        <topology evidence="1">Single-pass type II membrane protein</topology>
        <orientation evidence="1">Periplasmic side</orientation>
    </subcellularLocation>
</comment>
<evidence type="ECO:0000259" key="13">
    <source>
        <dbReference type="PROSITE" id="PS50198"/>
    </source>
</evidence>
<evidence type="ECO:0000256" key="7">
    <source>
        <dbReference type="ARBA" id="ARBA00023186"/>
    </source>
</evidence>
<dbReference type="PROSITE" id="PS01096">
    <property type="entry name" value="PPIC_PPIASE_1"/>
    <property type="match status" value="1"/>
</dbReference>
<dbReference type="PROSITE" id="PS50198">
    <property type="entry name" value="PPIC_PPIASE_2"/>
    <property type="match status" value="1"/>
</dbReference>
<comment type="caution">
    <text evidence="14">The sequence shown here is derived from an EMBL/GenBank/DDBJ whole genome shotgun (WGS) entry which is preliminary data.</text>
</comment>
<dbReference type="Proteomes" id="UP000886339">
    <property type="component" value="Unassembled WGS sequence"/>
</dbReference>
<evidence type="ECO:0000256" key="1">
    <source>
        <dbReference type="ARBA" id="ARBA00004382"/>
    </source>
</evidence>
<reference evidence="14" key="1">
    <citation type="journal article" date="2020" name="mSystems">
        <title>Genome- and Community-Level Interaction Insights into Carbon Utilization and Element Cycling Functions of Hydrothermarchaeota in Hydrothermal Sediment.</title>
        <authorList>
            <person name="Zhou Z."/>
            <person name="Liu Y."/>
            <person name="Xu W."/>
            <person name="Pan J."/>
            <person name="Luo Z.H."/>
            <person name="Li M."/>
        </authorList>
    </citation>
    <scope>NUCLEOTIDE SEQUENCE [LARGE SCALE GENOMIC DNA]</scope>
    <source>
        <strain evidence="14">HyVt-458</strain>
    </source>
</reference>
<evidence type="ECO:0000256" key="3">
    <source>
        <dbReference type="ARBA" id="ARBA00022519"/>
    </source>
</evidence>
<evidence type="ECO:0000256" key="12">
    <source>
        <dbReference type="SAM" id="Phobius"/>
    </source>
</evidence>
<evidence type="ECO:0000256" key="6">
    <source>
        <dbReference type="ARBA" id="ARBA00023136"/>
    </source>
</evidence>
<dbReference type="InterPro" id="IPR023058">
    <property type="entry name" value="PPIase_PpiC_CS"/>
</dbReference>
<dbReference type="GO" id="GO:0005886">
    <property type="term" value="C:plasma membrane"/>
    <property type="evidence" value="ECO:0007669"/>
    <property type="project" value="UniProtKB-SubCell"/>
</dbReference>
<dbReference type="Pfam" id="PF13624">
    <property type="entry name" value="SurA_N_3"/>
    <property type="match status" value="1"/>
</dbReference>
<keyword evidence="6 12" id="KW-0472">Membrane</keyword>
<feature type="transmembrane region" description="Helical" evidence="12">
    <location>
        <begin position="12"/>
        <end position="30"/>
    </location>
</feature>
<dbReference type="EMBL" id="DRLF01000088">
    <property type="protein sequence ID" value="HEC05640.1"/>
    <property type="molecule type" value="Genomic_DNA"/>
</dbReference>